<feature type="domain" description="HTH luxR-type" evidence="7">
    <location>
        <begin position="141"/>
        <end position="206"/>
    </location>
</feature>
<dbReference type="PANTHER" id="PTHR43214">
    <property type="entry name" value="TWO-COMPONENT RESPONSE REGULATOR"/>
    <property type="match status" value="1"/>
</dbReference>
<evidence type="ECO:0000256" key="5">
    <source>
        <dbReference type="ARBA" id="ARBA00023163"/>
    </source>
</evidence>
<dbReference type="PROSITE" id="PS50043">
    <property type="entry name" value="HTH_LUXR_2"/>
    <property type="match status" value="1"/>
</dbReference>
<dbReference type="PROSITE" id="PS00622">
    <property type="entry name" value="HTH_LUXR_1"/>
    <property type="match status" value="1"/>
</dbReference>
<dbReference type="PANTHER" id="PTHR43214:SF41">
    <property type="entry name" value="NITRATE_NITRITE RESPONSE REGULATOR PROTEIN NARP"/>
    <property type="match status" value="1"/>
</dbReference>
<evidence type="ECO:0000313" key="10">
    <source>
        <dbReference type="Proteomes" id="UP000226420"/>
    </source>
</evidence>
<gene>
    <name evidence="9" type="ORF">SAMN02745723_108145</name>
</gene>
<evidence type="ECO:0000259" key="8">
    <source>
        <dbReference type="PROSITE" id="PS50110"/>
    </source>
</evidence>
<dbReference type="SMART" id="SM00448">
    <property type="entry name" value="REC"/>
    <property type="match status" value="1"/>
</dbReference>
<evidence type="ECO:0000256" key="4">
    <source>
        <dbReference type="ARBA" id="ARBA00023125"/>
    </source>
</evidence>
<organism evidence="9 10">
    <name type="scientific">Pragia fontium DSM 5563 = ATCC 49100</name>
    <dbReference type="NCBI Taxonomy" id="1122977"/>
    <lineage>
        <taxon>Bacteria</taxon>
        <taxon>Pseudomonadati</taxon>
        <taxon>Pseudomonadota</taxon>
        <taxon>Gammaproteobacteria</taxon>
        <taxon>Enterobacterales</taxon>
        <taxon>Budviciaceae</taxon>
        <taxon>Pragia</taxon>
    </lineage>
</organism>
<name>A0AAJ4WC52_9GAMM</name>
<protein>
    <submittedName>
        <fullName evidence="9">Two-component system, NarL family, response regulator EvgA</fullName>
    </submittedName>
</protein>
<evidence type="ECO:0000259" key="7">
    <source>
        <dbReference type="PROSITE" id="PS50043"/>
    </source>
</evidence>
<dbReference type="InterPro" id="IPR036388">
    <property type="entry name" value="WH-like_DNA-bd_sf"/>
</dbReference>
<dbReference type="AlphaFoldDB" id="A0AAJ4WC52"/>
<dbReference type="SMART" id="SM00421">
    <property type="entry name" value="HTH_LUXR"/>
    <property type="match status" value="1"/>
</dbReference>
<evidence type="ECO:0000256" key="6">
    <source>
        <dbReference type="PROSITE-ProRule" id="PRU00169"/>
    </source>
</evidence>
<evidence type="ECO:0000256" key="3">
    <source>
        <dbReference type="ARBA" id="ARBA00023015"/>
    </source>
</evidence>
<evidence type="ECO:0000256" key="2">
    <source>
        <dbReference type="ARBA" id="ARBA00023012"/>
    </source>
</evidence>
<dbReference type="InterPro" id="IPR011006">
    <property type="entry name" value="CheY-like_superfamily"/>
</dbReference>
<accession>A0AAJ4WC52</accession>
<dbReference type="PRINTS" id="PR00038">
    <property type="entry name" value="HTHLUXR"/>
</dbReference>
<keyword evidence="3" id="KW-0805">Transcription regulation</keyword>
<feature type="domain" description="Response regulatory" evidence="8">
    <location>
        <begin position="3"/>
        <end position="118"/>
    </location>
</feature>
<dbReference type="Pfam" id="PF00196">
    <property type="entry name" value="GerE"/>
    <property type="match status" value="1"/>
</dbReference>
<dbReference type="GO" id="GO:0003677">
    <property type="term" value="F:DNA binding"/>
    <property type="evidence" value="ECO:0007669"/>
    <property type="project" value="UniProtKB-KW"/>
</dbReference>
<dbReference type="InterPro" id="IPR016032">
    <property type="entry name" value="Sig_transdc_resp-reg_C-effctor"/>
</dbReference>
<evidence type="ECO:0000313" key="9">
    <source>
        <dbReference type="EMBL" id="SFD13966.1"/>
    </source>
</evidence>
<dbReference type="InterPro" id="IPR000792">
    <property type="entry name" value="Tscrpt_reg_LuxR_C"/>
</dbReference>
<dbReference type="EMBL" id="FOLW01000008">
    <property type="protein sequence ID" value="SFD13966.1"/>
    <property type="molecule type" value="Genomic_DNA"/>
</dbReference>
<keyword evidence="1 6" id="KW-0597">Phosphoprotein</keyword>
<dbReference type="InterPro" id="IPR001789">
    <property type="entry name" value="Sig_transdc_resp-reg_receiver"/>
</dbReference>
<dbReference type="InterPro" id="IPR039420">
    <property type="entry name" value="WalR-like"/>
</dbReference>
<proteinExistence type="predicted"/>
<dbReference type="PROSITE" id="PS50110">
    <property type="entry name" value="RESPONSE_REGULATORY"/>
    <property type="match status" value="1"/>
</dbReference>
<keyword evidence="2" id="KW-0902">Two-component regulatory system</keyword>
<dbReference type="Proteomes" id="UP000226420">
    <property type="component" value="Unassembled WGS sequence"/>
</dbReference>
<keyword evidence="5" id="KW-0804">Transcription</keyword>
<dbReference type="RefSeq" id="WP_047781363.1">
    <property type="nucleotide sequence ID" value="NZ_FOLW01000008.1"/>
</dbReference>
<dbReference type="Pfam" id="PF00072">
    <property type="entry name" value="Response_reg"/>
    <property type="match status" value="1"/>
</dbReference>
<dbReference type="Gene3D" id="1.10.10.10">
    <property type="entry name" value="Winged helix-like DNA-binding domain superfamily/Winged helix DNA-binding domain"/>
    <property type="match status" value="1"/>
</dbReference>
<dbReference type="InterPro" id="IPR058245">
    <property type="entry name" value="NreC/VraR/RcsB-like_REC"/>
</dbReference>
<evidence type="ECO:0000256" key="1">
    <source>
        <dbReference type="ARBA" id="ARBA00022553"/>
    </source>
</evidence>
<dbReference type="SUPFAM" id="SSF52172">
    <property type="entry name" value="CheY-like"/>
    <property type="match status" value="1"/>
</dbReference>
<dbReference type="GO" id="GO:0006355">
    <property type="term" value="P:regulation of DNA-templated transcription"/>
    <property type="evidence" value="ECO:0007669"/>
    <property type="project" value="InterPro"/>
</dbReference>
<dbReference type="GO" id="GO:0000160">
    <property type="term" value="P:phosphorelay signal transduction system"/>
    <property type="evidence" value="ECO:0007669"/>
    <property type="project" value="InterPro"/>
</dbReference>
<dbReference type="Gene3D" id="3.40.50.2300">
    <property type="match status" value="1"/>
</dbReference>
<dbReference type="SUPFAM" id="SSF46894">
    <property type="entry name" value="C-terminal effector domain of the bipartite response regulators"/>
    <property type="match status" value="1"/>
</dbReference>
<comment type="caution">
    <text evidence="9">The sequence shown here is derived from an EMBL/GenBank/DDBJ whole genome shotgun (WGS) entry which is preliminary data.</text>
</comment>
<sequence length="208" mass="23616">MVNVLIVDDHPAICFALKAVLEANHDFSVQSVTDGIKAMSFIKDHDVEIVVLDISLAVMDGMEILSRIKQFNEKIKVIILTGQNPEIYSERALRAGADGFVSKDYDLKQIGQICQQVIDGYSCFPSFCLKRLIYYASHHNNISMMEKLSDREIAVLRYLIEGKTNKEIGDLLLLSNKTISTYKSRLFEKTNTTDLNELKKIMENEYQG</sequence>
<dbReference type="CDD" id="cd17535">
    <property type="entry name" value="REC_NarL-like"/>
    <property type="match status" value="1"/>
</dbReference>
<feature type="modified residue" description="4-aspartylphosphate" evidence="6">
    <location>
        <position position="53"/>
    </location>
</feature>
<keyword evidence="4" id="KW-0238">DNA-binding</keyword>
<dbReference type="CDD" id="cd06170">
    <property type="entry name" value="LuxR_C_like"/>
    <property type="match status" value="1"/>
</dbReference>
<reference evidence="9 10" key="1">
    <citation type="submission" date="2016-10" db="EMBL/GenBank/DDBJ databases">
        <authorList>
            <person name="Varghese N."/>
            <person name="Submissions S."/>
        </authorList>
    </citation>
    <scope>NUCLEOTIDE SEQUENCE [LARGE SCALE GENOMIC DNA]</scope>
    <source>
        <strain evidence="9 10">DSM 5563</strain>
    </source>
</reference>